<name>A0A5J4T4D0_9EUKA</name>
<dbReference type="Proteomes" id="UP000324800">
    <property type="component" value="Unassembled WGS sequence"/>
</dbReference>
<dbReference type="AlphaFoldDB" id="A0A5J4T4D0"/>
<accession>A0A5J4T4D0</accession>
<evidence type="ECO:0000313" key="2">
    <source>
        <dbReference type="Proteomes" id="UP000324800"/>
    </source>
</evidence>
<dbReference type="EMBL" id="SNRW01039211">
    <property type="protein sequence ID" value="KAA6352842.1"/>
    <property type="molecule type" value="Genomic_DNA"/>
</dbReference>
<proteinExistence type="predicted"/>
<reference evidence="1 2" key="1">
    <citation type="submission" date="2019-03" db="EMBL/GenBank/DDBJ databases">
        <title>Single cell metagenomics reveals metabolic interactions within the superorganism composed of flagellate Streblomastix strix and complex community of Bacteroidetes bacteria on its surface.</title>
        <authorList>
            <person name="Treitli S.C."/>
            <person name="Kolisko M."/>
            <person name="Husnik F."/>
            <person name="Keeling P."/>
            <person name="Hampl V."/>
        </authorList>
    </citation>
    <scope>NUCLEOTIDE SEQUENCE [LARGE SCALE GENOMIC DNA]</scope>
    <source>
        <strain evidence="1">ST1C</strain>
    </source>
</reference>
<sequence length="85" mass="9406">MTSGNKSSSANDIIGMEVNMISHRIYFFHTFEQQPVCLINVPAILKVGVTYGSTNDTQYKVVAVYKLKKPLADPAKSPTIKAWDS</sequence>
<protein>
    <submittedName>
        <fullName evidence="1">Uncharacterized protein</fullName>
    </submittedName>
</protein>
<organism evidence="1 2">
    <name type="scientific">Streblomastix strix</name>
    <dbReference type="NCBI Taxonomy" id="222440"/>
    <lineage>
        <taxon>Eukaryota</taxon>
        <taxon>Metamonada</taxon>
        <taxon>Preaxostyla</taxon>
        <taxon>Oxymonadida</taxon>
        <taxon>Streblomastigidae</taxon>
        <taxon>Streblomastix</taxon>
    </lineage>
</organism>
<comment type="caution">
    <text evidence="1">The sequence shown here is derived from an EMBL/GenBank/DDBJ whole genome shotgun (WGS) entry which is preliminary data.</text>
</comment>
<evidence type="ECO:0000313" key="1">
    <source>
        <dbReference type="EMBL" id="KAA6352842.1"/>
    </source>
</evidence>
<gene>
    <name evidence="1" type="ORF">EZS28_051631</name>
</gene>